<evidence type="ECO:0000256" key="1">
    <source>
        <dbReference type="SAM" id="Phobius"/>
    </source>
</evidence>
<proteinExistence type="predicted"/>
<dbReference type="AlphaFoldDB" id="A0A482V8M9"/>
<organism evidence="3 4">
    <name type="scientific">Asbolus verrucosus</name>
    <name type="common">Desert ironclad beetle</name>
    <dbReference type="NCBI Taxonomy" id="1661398"/>
    <lineage>
        <taxon>Eukaryota</taxon>
        <taxon>Metazoa</taxon>
        <taxon>Ecdysozoa</taxon>
        <taxon>Arthropoda</taxon>
        <taxon>Hexapoda</taxon>
        <taxon>Insecta</taxon>
        <taxon>Pterygota</taxon>
        <taxon>Neoptera</taxon>
        <taxon>Endopterygota</taxon>
        <taxon>Coleoptera</taxon>
        <taxon>Polyphaga</taxon>
        <taxon>Cucujiformia</taxon>
        <taxon>Tenebrionidae</taxon>
        <taxon>Pimeliinae</taxon>
        <taxon>Asbolus</taxon>
    </lineage>
</organism>
<dbReference type="Proteomes" id="UP000292052">
    <property type="component" value="Unassembled WGS sequence"/>
</dbReference>
<feature type="signal peptide" evidence="2">
    <location>
        <begin position="1"/>
        <end position="15"/>
    </location>
</feature>
<keyword evidence="2" id="KW-0732">Signal</keyword>
<evidence type="ECO:0000313" key="3">
    <source>
        <dbReference type="EMBL" id="RZB39595.1"/>
    </source>
</evidence>
<dbReference type="OrthoDB" id="7675048at2759"/>
<keyword evidence="1" id="KW-0812">Transmembrane</keyword>
<name>A0A482V8M9_ASBVE</name>
<feature type="chain" id="PRO_5019856497" evidence="2">
    <location>
        <begin position="16"/>
        <end position="223"/>
    </location>
</feature>
<comment type="caution">
    <text evidence="3">The sequence shown here is derived from an EMBL/GenBank/DDBJ whole genome shotgun (WGS) entry which is preliminary data.</text>
</comment>
<protein>
    <submittedName>
        <fullName evidence="3">Uncharacterized protein</fullName>
    </submittedName>
</protein>
<reference evidence="3 4" key="1">
    <citation type="submission" date="2017-03" db="EMBL/GenBank/DDBJ databases">
        <title>Genome of the blue death feigning beetle - Asbolus verrucosus.</title>
        <authorList>
            <person name="Rider S.D."/>
        </authorList>
    </citation>
    <scope>NUCLEOTIDE SEQUENCE [LARGE SCALE GENOMIC DNA]</scope>
    <source>
        <strain evidence="3">Butters</strain>
        <tissue evidence="3">Head and leg muscle</tissue>
    </source>
</reference>
<feature type="transmembrane region" description="Helical" evidence="1">
    <location>
        <begin position="147"/>
        <end position="166"/>
    </location>
</feature>
<keyword evidence="1" id="KW-0472">Membrane</keyword>
<keyword evidence="1" id="KW-1133">Transmembrane helix</keyword>
<dbReference type="EMBL" id="QDEB01127030">
    <property type="protein sequence ID" value="RZB39595.1"/>
    <property type="molecule type" value="Genomic_DNA"/>
</dbReference>
<evidence type="ECO:0000313" key="4">
    <source>
        <dbReference type="Proteomes" id="UP000292052"/>
    </source>
</evidence>
<sequence length="223" mass="25064">MYLLVLKFILAPTTTLPVLTTTPTPPINISKFTDRTEDSIKAPPQGKFSDDAFDDGFSHIRDETEIKNEETSDYPGFLPFLNSIQQTLTMKAKKSLKSKISLLTNLRDNLLANIDERMTNLWSPPENLPEARGHHDDHEMEFPSHEGALITIGFLTFAVFLIKLVLKLIHALKNKQTTGTIMGTTGMTGTGTTATAFIGRRKRDLDDYDSMQILQLIDEFKFS</sequence>
<accession>A0A482V8M9</accession>
<keyword evidence="4" id="KW-1185">Reference proteome</keyword>
<gene>
    <name evidence="3" type="ORF">BDFB_014386</name>
</gene>
<evidence type="ECO:0000256" key="2">
    <source>
        <dbReference type="SAM" id="SignalP"/>
    </source>
</evidence>